<accession>A0A9E2P0Q0</accession>
<sequence length="200" mass="22576">MKALIVSDSQKESIALQATAQQLGYDTIAYRWLLKALDNIEEISPQVVIINALEYPRHWKLFTQHLLCALSHKPKVILLVPENWEEEEMEKARILGVRGYVTATEGAQLEKLKMFLKPDVVTLYDNDEGTILFIHPKEGTLFSGSVSKLNQAQAEFTPDRPIKLHVGDFIADGSLKTKEGIKSFQAEVIETEPELTLAMR</sequence>
<reference evidence="1" key="2">
    <citation type="submission" date="2021-04" db="EMBL/GenBank/DDBJ databases">
        <authorList>
            <person name="Gilroy R."/>
        </authorList>
    </citation>
    <scope>NUCLEOTIDE SEQUENCE</scope>
    <source>
        <strain evidence="1">Gambia15-2214</strain>
    </source>
</reference>
<evidence type="ECO:0000313" key="1">
    <source>
        <dbReference type="EMBL" id="MBU3850188.1"/>
    </source>
</evidence>
<dbReference type="EMBL" id="JAHLFV010000155">
    <property type="protein sequence ID" value="MBU3850188.1"/>
    <property type="molecule type" value="Genomic_DNA"/>
</dbReference>
<reference evidence="1" key="1">
    <citation type="journal article" date="2021" name="PeerJ">
        <title>Extensive microbial diversity within the chicken gut microbiome revealed by metagenomics and culture.</title>
        <authorList>
            <person name="Gilroy R."/>
            <person name="Ravi A."/>
            <person name="Getino M."/>
            <person name="Pursley I."/>
            <person name="Horton D.L."/>
            <person name="Alikhan N.F."/>
            <person name="Baker D."/>
            <person name="Gharbi K."/>
            <person name="Hall N."/>
            <person name="Watson M."/>
            <person name="Adriaenssens E.M."/>
            <person name="Foster-Nyarko E."/>
            <person name="Jarju S."/>
            <person name="Secka A."/>
            <person name="Antonio M."/>
            <person name="Oren A."/>
            <person name="Chaudhuri R.R."/>
            <person name="La Ragione R."/>
            <person name="Hildebrand F."/>
            <person name="Pallen M.J."/>
        </authorList>
    </citation>
    <scope>NUCLEOTIDE SEQUENCE</scope>
    <source>
        <strain evidence="1">Gambia15-2214</strain>
    </source>
</reference>
<gene>
    <name evidence="1" type="ORF">IAA16_06445</name>
</gene>
<dbReference type="Proteomes" id="UP000823914">
    <property type="component" value="Unassembled WGS sequence"/>
</dbReference>
<evidence type="ECO:0000313" key="2">
    <source>
        <dbReference type="Proteomes" id="UP000823914"/>
    </source>
</evidence>
<proteinExistence type="predicted"/>
<protein>
    <submittedName>
        <fullName evidence="1">Uncharacterized protein</fullName>
    </submittedName>
</protein>
<organism evidence="1 2">
    <name type="scientific">Candidatus Treponema excrementipullorum</name>
    <dbReference type="NCBI Taxonomy" id="2838768"/>
    <lineage>
        <taxon>Bacteria</taxon>
        <taxon>Pseudomonadati</taxon>
        <taxon>Spirochaetota</taxon>
        <taxon>Spirochaetia</taxon>
        <taxon>Spirochaetales</taxon>
        <taxon>Treponemataceae</taxon>
        <taxon>Treponema</taxon>
    </lineage>
</organism>
<dbReference type="AlphaFoldDB" id="A0A9E2P0Q0"/>
<name>A0A9E2P0Q0_9SPIR</name>
<comment type="caution">
    <text evidence="1">The sequence shown here is derived from an EMBL/GenBank/DDBJ whole genome shotgun (WGS) entry which is preliminary data.</text>
</comment>